<keyword evidence="6" id="KW-1185">Reference proteome</keyword>
<dbReference type="GO" id="GO:0098542">
    <property type="term" value="P:defense response to other organism"/>
    <property type="evidence" value="ECO:0007669"/>
    <property type="project" value="InterPro"/>
</dbReference>
<dbReference type="OMA" id="RYLCRLD"/>
<dbReference type="HOGENOM" id="CLU_079486_0_1_1"/>
<keyword evidence="4" id="KW-1133">Transmembrane helix</keyword>
<dbReference type="Gramene" id="OPUNC06G24720.1">
    <property type="protein sequence ID" value="OPUNC06G24720.1"/>
    <property type="gene ID" value="OPUNC06G24720"/>
</dbReference>
<reference evidence="5" key="1">
    <citation type="submission" date="2015-04" db="UniProtKB">
        <authorList>
            <consortium name="EnsemblPlants"/>
        </authorList>
    </citation>
    <scope>IDENTIFICATION</scope>
</reference>
<sequence>MADHHHHPPPRQHPHELSMAAEGGGHHGTQTAMAADDAGHDRRDWHTWKQPHIRPEEKHRSSGVAWAVVILCTLLAIGVIVAGATVFAVYLIYKPRMPYLIVTDAQLVRLDYDQGGTIDYLEALITVMARNTNSRADASFARVDLALRFHGSDVARLRAAPFMVARASAAPLRYDVVSEGRALDASGMRAMDASLKSGVVPLDLLGRARTRWKVGIFASLKFWTRISCRLHFFYPGNGTVMDSDRNTCTSRSP</sequence>
<evidence type="ECO:0000256" key="3">
    <source>
        <dbReference type="SAM" id="MobiDB-lite"/>
    </source>
</evidence>
<dbReference type="PANTHER" id="PTHR31234">
    <property type="entry name" value="LATE EMBRYOGENESIS ABUNDANT (LEA) HYDROXYPROLINE-RICH GLYCOPROTEIN FAMILY"/>
    <property type="match status" value="1"/>
</dbReference>
<feature type="region of interest" description="Disordered" evidence="3">
    <location>
        <begin position="1"/>
        <end position="40"/>
    </location>
</feature>
<dbReference type="STRING" id="4537.A0A0E0LFI6"/>
<dbReference type="EnsemblPlants" id="OPUNC06G24720.1">
    <property type="protein sequence ID" value="OPUNC06G24720.1"/>
    <property type="gene ID" value="OPUNC06G24720"/>
</dbReference>
<dbReference type="eggNOG" id="ENOG502RZP0">
    <property type="taxonomic scope" value="Eukaryota"/>
</dbReference>
<evidence type="ECO:0000313" key="6">
    <source>
        <dbReference type="Proteomes" id="UP000026962"/>
    </source>
</evidence>
<name>A0A0E0LFI6_ORYPU</name>
<organism evidence="5">
    <name type="scientific">Oryza punctata</name>
    <name type="common">Red rice</name>
    <dbReference type="NCBI Taxonomy" id="4537"/>
    <lineage>
        <taxon>Eukaryota</taxon>
        <taxon>Viridiplantae</taxon>
        <taxon>Streptophyta</taxon>
        <taxon>Embryophyta</taxon>
        <taxon>Tracheophyta</taxon>
        <taxon>Spermatophyta</taxon>
        <taxon>Magnoliopsida</taxon>
        <taxon>Liliopsida</taxon>
        <taxon>Poales</taxon>
        <taxon>Poaceae</taxon>
        <taxon>BOP clade</taxon>
        <taxon>Oryzoideae</taxon>
        <taxon>Oryzeae</taxon>
        <taxon>Oryzinae</taxon>
        <taxon>Oryza</taxon>
    </lineage>
</organism>
<dbReference type="Proteomes" id="UP000026962">
    <property type="component" value="Chromosome 6"/>
</dbReference>
<comment type="subcellular location">
    <subcellularLocation>
        <location evidence="1">Membrane</location>
    </subcellularLocation>
</comment>
<dbReference type="PANTHER" id="PTHR31234:SF66">
    <property type="entry name" value="LATE EMBRYOGENESIS ABUNDANT PROTEIN"/>
    <property type="match status" value="1"/>
</dbReference>
<evidence type="ECO:0000256" key="1">
    <source>
        <dbReference type="ARBA" id="ARBA00004370"/>
    </source>
</evidence>
<dbReference type="InterPro" id="IPR044839">
    <property type="entry name" value="NDR1-like"/>
</dbReference>
<protein>
    <recommendedName>
        <fullName evidence="7">Late embryogenesis abundant protein LEA-2 subgroup domain-containing protein</fullName>
    </recommendedName>
</protein>
<proteinExistence type="predicted"/>
<keyword evidence="2 4" id="KW-0472">Membrane</keyword>
<reference evidence="5" key="2">
    <citation type="submission" date="2018-05" db="EMBL/GenBank/DDBJ databases">
        <title>OpunRS2 (Oryza punctata Reference Sequence Version 2).</title>
        <authorList>
            <person name="Zhang J."/>
            <person name="Kudrna D."/>
            <person name="Lee S."/>
            <person name="Talag J."/>
            <person name="Welchert J."/>
            <person name="Wing R.A."/>
        </authorList>
    </citation>
    <scope>NUCLEOTIDE SEQUENCE [LARGE SCALE GENOMIC DNA]</scope>
</reference>
<feature type="transmembrane region" description="Helical" evidence="4">
    <location>
        <begin position="64"/>
        <end position="93"/>
    </location>
</feature>
<feature type="compositionally biased region" description="Basic residues" evidence="3">
    <location>
        <begin position="1"/>
        <end position="12"/>
    </location>
</feature>
<evidence type="ECO:0000256" key="2">
    <source>
        <dbReference type="ARBA" id="ARBA00023136"/>
    </source>
</evidence>
<dbReference type="GO" id="GO:0005886">
    <property type="term" value="C:plasma membrane"/>
    <property type="evidence" value="ECO:0007669"/>
    <property type="project" value="TreeGrafter"/>
</dbReference>
<evidence type="ECO:0000313" key="5">
    <source>
        <dbReference type="EnsemblPlants" id="OPUNC06G24720.1"/>
    </source>
</evidence>
<dbReference type="AlphaFoldDB" id="A0A0E0LFI6"/>
<accession>A0A0E0LFI6</accession>
<keyword evidence="4" id="KW-0812">Transmembrane</keyword>
<evidence type="ECO:0000256" key="4">
    <source>
        <dbReference type="SAM" id="Phobius"/>
    </source>
</evidence>
<evidence type="ECO:0008006" key="7">
    <source>
        <dbReference type="Google" id="ProtNLM"/>
    </source>
</evidence>